<keyword evidence="10" id="KW-0472">Membrane</keyword>
<dbReference type="GO" id="GO:0015031">
    <property type="term" value="P:protein transport"/>
    <property type="evidence" value="ECO:0007669"/>
    <property type="project" value="UniProtKB-KW"/>
</dbReference>
<dbReference type="PANTHER" id="PTHR10555:SF170">
    <property type="entry name" value="FI18122P1"/>
    <property type="match status" value="1"/>
</dbReference>
<evidence type="ECO:0000256" key="4">
    <source>
        <dbReference type="ARBA" id="ARBA00010883"/>
    </source>
</evidence>
<evidence type="ECO:0000256" key="9">
    <source>
        <dbReference type="ARBA" id="ARBA00023034"/>
    </source>
</evidence>
<dbReference type="SUPFAM" id="SSF64268">
    <property type="entry name" value="PX domain"/>
    <property type="match status" value="1"/>
</dbReference>
<evidence type="ECO:0000256" key="2">
    <source>
        <dbReference type="ARBA" id="ARBA00004496"/>
    </source>
</evidence>
<evidence type="ECO:0000259" key="12">
    <source>
        <dbReference type="PROSITE" id="PS50195"/>
    </source>
</evidence>
<dbReference type="GO" id="GO:0035091">
    <property type="term" value="F:phosphatidylinositol binding"/>
    <property type="evidence" value="ECO:0007669"/>
    <property type="project" value="InterPro"/>
</dbReference>
<reference evidence="14" key="1">
    <citation type="submission" date="2016-11" db="UniProtKB">
        <authorList>
            <consortium name="WormBaseParasite"/>
        </authorList>
    </citation>
    <scope>IDENTIFICATION</scope>
</reference>
<dbReference type="AlphaFoldDB" id="A0A1I8GLH7"/>
<keyword evidence="5" id="KW-0813">Transport</keyword>
<dbReference type="PROSITE" id="PS50195">
    <property type="entry name" value="PX"/>
    <property type="match status" value="1"/>
</dbReference>
<dbReference type="GO" id="GO:0005829">
    <property type="term" value="C:cytosol"/>
    <property type="evidence" value="ECO:0007669"/>
    <property type="project" value="GOC"/>
</dbReference>
<keyword evidence="7" id="KW-0597">Phosphoprotein</keyword>
<protein>
    <submittedName>
        <fullName evidence="14">PX domain-containing protein</fullName>
    </submittedName>
</protein>
<dbReference type="Pfam" id="PF00787">
    <property type="entry name" value="PX"/>
    <property type="match status" value="1"/>
</dbReference>
<dbReference type="Pfam" id="PF09325">
    <property type="entry name" value="Vps5"/>
    <property type="match status" value="1"/>
</dbReference>
<dbReference type="GO" id="GO:0005794">
    <property type="term" value="C:Golgi apparatus"/>
    <property type="evidence" value="ECO:0007669"/>
    <property type="project" value="UniProtKB-SubCell"/>
</dbReference>
<dbReference type="SMART" id="SM00312">
    <property type="entry name" value="PX"/>
    <property type="match status" value="1"/>
</dbReference>
<evidence type="ECO:0000256" key="7">
    <source>
        <dbReference type="ARBA" id="ARBA00022553"/>
    </source>
</evidence>
<dbReference type="FunFam" id="1.20.1270.60:FF:000022">
    <property type="entry name" value="Sorting nexin 3 protein"/>
    <property type="match status" value="1"/>
</dbReference>
<dbReference type="InterPro" id="IPR027267">
    <property type="entry name" value="AH/BAR_dom_sf"/>
</dbReference>
<dbReference type="GO" id="GO:0010008">
    <property type="term" value="C:endosome membrane"/>
    <property type="evidence" value="ECO:0007669"/>
    <property type="project" value="TreeGrafter"/>
</dbReference>
<feature type="region of interest" description="Disordered" evidence="11">
    <location>
        <begin position="1"/>
        <end position="90"/>
    </location>
</feature>
<dbReference type="Gene3D" id="1.20.1270.60">
    <property type="entry name" value="Arfaptin homology (AH) domain/BAR domain"/>
    <property type="match status" value="1"/>
</dbReference>
<sequence length="484" mass="53398">MEKSSDNSEDDIFAETNETVDVEDVDLNSSGAGVSTPAAAAAPAPAAEKLEPSAPPAAASAPPAAASAPPAAASAPAAPPASNSSSGGPSKLELPASLAFEYLLTVRVTKPEKIGDGMGAYVAYKVSFSTTIPAFGRPEGSVRRRFSDFLGLYEKLHEKYLRDGFVIPPKPEKSVVGATKVKMSKDSVEEDHFVERRRAQLERFLVRCSDHPVLRMDPDFREFLEHDGDLPKSSGTRALSGAGVMRVFSSIGSSVQRMTYKMDETDQWFEDKNQEVHQLEEHLHRLHSSIEALVNHRREYGCMAEQFAGSANMISSVEENTNLSFAFTKLAETEERVGRLQIEQADSDYYGLAELLHDHLAMLESVRASLYERVRVYKTWKDAEIALTKKREEKVRNELGGKADKAAACEAAARELEGQVERGQEAFDKISATVRSELERYDLRRGYELKTAIVASLEHQLRQQQCVLEAWEAYLPEAKRILAA</sequence>
<dbReference type="Proteomes" id="UP000095280">
    <property type="component" value="Unplaced"/>
</dbReference>
<organism evidence="13 14">
    <name type="scientific">Macrostomum lignano</name>
    <dbReference type="NCBI Taxonomy" id="282301"/>
    <lineage>
        <taxon>Eukaryota</taxon>
        <taxon>Metazoa</taxon>
        <taxon>Spiralia</taxon>
        <taxon>Lophotrochozoa</taxon>
        <taxon>Platyhelminthes</taxon>
        <taxon>Rhabditophora</taxon>
        <taxon>Macrostomorpha</taxon>
        <taxon>Macrostomida</taxon>
        <taxon>Macrostomidae</taxon>
        <taxon>Macrostomum</taxon>
    </lineage>
</organism>
<feature type="compositionally biased region" description="Acidic residues" evidence="11">
    <location>
        <begin position="7"/>
        <end position="26"/>
    </location>
</feature>
<keyword evidence="13" id="KW-1185">Reference proteome</keyword>
<evidence type="ECO:0000256" key="10">
    <source>
        <dbReference type="ARBA" id="ARBA00023136"/>
    </source>
</evidence>
<keyword evidence="6" id="KW-0963">Cytoplasm</keyword>
<dbReference type="Gene3D" id="3.30.1520.10">
    <property type="entry name" value="Phox-like domain"/>
    <property type="match status" value="1"/>
</dbReference>
<dbReference type="WBParaSite" id="maker-uti_cns_0002239-snap-gene-0.2-mRNA-1">
    <property type="protein sequence ID" value="maker-uti_cns_0002239-snap-gene-0.2-mRNA-1"/>
    <property type="gene ID" value="maker-uti_cns_0002239-snap-gene-0.2"/>
</dbReference>
<comment type="similarity">
    <text evidence="4">Belongs to the sorting nexin family.</text>
</comment>
<feature type="compositionally biased region" description="Low complexity" evidence="11">
    <location>
        <begin position="29"/>
        <end position="47"/>
    </location>
</feature>
<dbReference type="PANTHER" id="PTHR10555">
    <property type="entry name" value="SORTING NEXIN"/>
    <property type="match status" value="1"/>
</dbReference>
<keyword evidence="8" id="KW-0653">Protein transport</keyword>
<dbReference type="InterPro" id="IPR015404">
    <property type="entry name" value="Vps5_C"/>
</dbReference>
<evidence type="ECO:0000256" key="3">
    <source>
        <dbReference type="ARBA" id="ARBA00004555"/>
    </source>
</evidence>
<dbReference type="FunFam" id="3.30.1520.10:FF:000016">
    <property type="entry name" value="Sorting nexin 2"/>
    <property type="match status" value="1"/>
</dbReference>
<evidence type="ECO:0000256" key="8">
    <source>
        <dbReference type="ARBA" id="ARBA00022927"/>
    </source>
</evidence>
<name>A0A1I8GLH7_9PLAT</name>
<keyword evidence="9" id="KW-0333">Golgi apparatus</keyword>
<evidence type="ECO:0000256" key="11">
    <source>
        <dbReference type="SAM" id="MobiDB-lite"/>
    </source>
</evidence>
<feature type="compositionally biased region" description="Low complexity" evidence="11">
    <location>
        <begin position="56"/>
        <end position="90"/>
    </location>
</feature>
<evidence type="ECO:0000313" key="13">
    <source>
        <dbReference type="Proteomes" id="UP000095280"/>
    </source>
</evidence>
<evidence type="ECO:0000256" key="5">
    <source>
        <dbReference type="ARBA" id="ARBA00022448"/>
    </source>
</evidence>
<dbReference type="InterPro" id="IPR001683">
    <property type="entry name" value="PX_dom"/>
</dbReference>
<feature type="domain" description="PX" evidence="12">
    <location>
        <begin position="102"/>
        <end position="230"/>
    </location>
</feature>
<accession>A0A1I8GLH7</accession>
<proteinExistence type="inferred from homology"/>
<dbReference type="GO" id="GO:0034498">
    <property type="term" value="P:early endosome to Golgi transport"/>
    <property type="evidence" value="ECO:0007669"/>
    <property type="project" value="TreeGrafter"/>
</dbReference>
<evidence type="ECO:0000313" key="14">
    <source>
        <dbReference type="WBParaSite" id="maker-uti_cns_0002239-snap-gene-0.2-mRNA-1"/>
    </source>
</evidence>
<evidence type="ECO:0000256" key="1">
    <source>
        <dbReference type="ARBA" id="ARBA00004287"/>
    </source>
</evidence>
<comment type="subcellular location">
    <subcellularLocation>
        <location evidence="2">Cytoplasm</location>
    </subcellularLocation>
    <subcellularLocation>
        <location evidence="3">Golgi apparatus</location>
    </subcellularLocation>
    <subcellularLocation>
        <location evidence="1">Membrane</location>
        <topology evidence="1">Peripheral membrane protein</topology>
        <orientation evidence="1">Cytoplasmic side</orientation>
    </subcellularLocation>
</comment>
<evidence type="ECO:0000256" key="6">
    <source>
        <dbReference type="ARBA" id="ARBA00022490"/>
    </source>
</evidence>
<dbReference type="InterPro" id="IPR036871">
    <property type="entry name" value="PX_dom_sf"/>
</dbReference>
<dbReference type="GO" id="GO:0098796">
    <property type="term" value="C:membrane protein complex"/>
    <property type="evidence" value="ECO:0007669"/>
    <property type="project" value="UniProtKB-ARBA"/>
</dbReference>